<protein>
    <submittedName>
        <fullName evidence="4">Molybdate ABC transporter substrate-binding protein</fullName>
    </submittedName>
</protein>
<dbReference type="InterPro" id="IPR041879">
    <property type="entry name" value="YvgL-like_PBP2"/>
</dbReference>
<dbReference type="Proteomes" id="UP001235343">
    <property type="component" value="Unassembled WGS sequence"/>
</dbReference>
<dbReference type="PANTHER" id="PTHR30632">
    <property type="entry name" value="MOLYBDATE-BINDING PERIPLASMIC PROTEIN"/>
    <property type="match status" value="1"/>
</dbReference>
<comment type="caution">
    <text evidence="4">The sequence shown here is derived from an EMBL/GenBank/DDBJ whole genome shotgun (WGS) entry which is preliminary data.</text>
</comment>
<dbReference type="InterPro" id="IPR050682">
    <property type="entry name" value="ModA/WtpA"/>
</dbReference>
<dbReference type="Gene3D" id="3.40.190.10">
    <property type="entry name" value="Periplasmic binding protein-like II"/>
    <property type="match status" value="2"/>
</dbReference>
<dbReference type="PROSITE" id="PS51257">
    <property type="entry name" value="PROKAR_LIPOPROTEIN"/>
    <property type="match status" value="1"/>
</dbReference>
<name>A0ABT7LBU0_9BACI</name>
<gene>
    <name evidence="4" type="primary">modA</name>
    <name evidence="4" type="ORF">QQS35_16455</name>
</gene>
<proteinExistence type="inferred from homology"/>
<dbReference type="RefSeq" id="WP_285933316.1">
    <property type="nucleotide sequence ID" value="NZ_JASTZU010000051.1"/>
</dbReference>
<dbReference type="SUPFAM" id="SSF53850">
    <property type="entry name" value="Periplasmic binding protein-like II"/>
    <property type="match status" value="1"/>
</dbReference>
<dbReference type="PANTHER" id="PTHR30632:SF0">
    <property type="entry name" value="SULFATE-BINDING PROTEIN"/>
    <property type="match status" value="1"/>
</dbReference>
<dbReference type="PIRSF" id="PIRSF004846">
    <property type="entry name" value="ModA"/>
    <property type="match status" value="1"/>
</dbReference>
<organism evidence="4 5">
    <name type="scientific">Aquibacillus rhizosphaerae</name>
    <dbReference type="NCBI Taxonomy" id="3051431"/>
    <lineage>
        <taxon>Bacteria</taxon>
        <taxon>Bacillati</taxon>
        <taxon>Bacillota</taxon>
        <taxon>Bacilli</taxon>
        <taxon>Bacillales</taxon>
        <taxon>Bacillaceae</taxon>
        <taxon>Aquibacillus</taxon>
    </lineage>
</organism>
<evidence type="ECO:0000313" key="4">
    <source>
        <dbReference type="EMBL" id="MDL4842031.1"/>
    </source>
</evidence>
<comment type="similarity">
    <text evidence="1">Belongs to the bacterial solute-binding protein ModA family.</text>
</comment>
<dbReference type="Pfam" id="PF13531">
    <property type="entry name" value="SBP_bac_11"/>
    <property type="match status" value="1"/>
</dbReference>
<reference evidence="4 5" key="1">
    <citation type="submission" date="2023-06" db="EMBL/GenBank/DDBJ databases">
        <title>Aquibacillus rhizosphaerae LR5S19.</title>
        <authorList>
            <person name="Sun J.-Q."/>
        </authorList>
    </citation>
    <scope>NUCLEOTIDE SEQUENCE [LARGE SCALE GENOMIC DNA]</scope>
    <source>
        <strain evidence="4 5">LR5S19</strain>
    </source>
</reference>
<evidence type="ECO:0000313" key="5">
    <source>
        <dbReference type="Proteomes" id="UP001235343"/>
    </source>
</evidence>
<dbReference type="EMBL" id="JASTZU010000051">
    <property type="protein sequence ID" value="MDL4842031.1"/>
    <property type="molecule type" value="Genomic_DNA"/>
</dbReference>
<accession>A0ABT7LBU0</accession>
<evidence type="ECO:0000256" key="1">
    <source>
        <dbReference type="ARBA" id="ARBA00009175"/>
    </source>
</evidence>
<keyword evidence="2" id="KW-0479">Metal-binding</keyword>
<dbReference type="CDD" id="cd13537">
    <property type="entry name" value="PBP2_YvgL_like"/>
    <property type="match status" value="1"/>
</dbReference>
<sequence>MHRRMYLYLSIIIMLIFITGCSSGTDENDEKTELTISVAASMVDAMEQVSASFEQEHKEIDILINAGSSGALQQQIIKGAPVDLFLSASATKFDLLLEKQLINETYYTNVLENELVLIKPTGAEIDLNSIEELLDEQVEKVAIGTTETVPAGEYAKQSLENMSLYEKIEGKLIPAKDVRQVLNYVETNNVQAGIVYKTDAAISESVEIVTTFSNDTHTSIIYPLGILKSTKQVEEAMLFYEFINSDTALQIFEEYGFKPIGE</sequence>
<dbReference type="NCBIfam" id="TIGR01256">
    <property type="entry name" value="modA"/>
    <property type="match status" value="1"/>
</dbReference>
<keyword evidence="5" id="KW-1185">Reference proteome</keyword>
<dbReference type="InterPro" id="IPR005950">
    <property type="entry name" value="ModA"/>
</dbReference>
<evidence type="ECO:0000256" key="3">
    <source>
        <dbReference type="ARBA" id="ARBA00022729"/>
    </source>
</evidence>
<evidence type="ECO:0000256" key="2">
    <source>
        <dbReference type="ARBA" id="ARBA00022723"/>
    </source>
</evidence>
<keyword evidence="3" id="KW-0732">Signal</keyword>